<dbReference type="PANTHER" id="PTHR37953:SF1">
    <property type="entry name" value="UPF0127 PROTEIN MJ1496"/>
    <property type="match status" value="1"/>
</dbReference>
<proteinExistence type="predicted"/>
<organism evidence="1 2">
    <name type="scientific">Pikeienuella piscinae</name>
    <dbReference type="NCBI Taxonomy" id="2748098"/>
    <lineage>
        <taxon>Bacteria</taxon>
        <taxon>Pseudomonadati</taxon>
        <taxon>Pseudomonadota</taxon>
        <taxon>Alphaproteobacteria</taxon>
        <taxon>Rhodobacterales</taxon>
        <taxon>Paracoccaceae</taxon>
        <taxon>Pikeienuella</taxon>
    </lineage>
</organism>
<dbReference type="Pfam" id="PF02643">
    <property type="entry name" value="DUF192"/>
    <property type="match status" value="1"/>
</dbReference>
<dbReference type="RefSeq" id="WP_165103001.1">
    <property type="nucleotide sequence ID" value="NZ_CP049056.1"/>
</dbReference>
<sequence>MLRQAGRGGETVLIVIARAVILALAVLAATSVRADTAPCAPETITIRADDGVAEFAVEIADTSASRAKGLMFREEMPADAGMLFVYDDADQVAFWMKNTPLSLDIIFFNRHGVICSITEAATPFSTDRIPSGCAAQTVLELNAGVAAARGLKRGAPARHPAIMDPVWACE</sequence>
<gene>
    <name evidence="1" type="ORF">G5B40_20750</name>
</gene>
<reference evidence="1 2" key="1">
    <citation type="submission" date="2020-02" db="EMBL/GenBank/DDBJ databases">
        <title>complete genome sequence of Rhodobacteraceae bacterium.</title>
        <authorList>
            <person name="Park J."/>
            <person name="Kim Y.-S."/>
            <person name="Kim K.-H."/>
        </authorList>
    </citation>
    <scope>NUCLEOTIDE SEQUENCE [LARGE SCALE GENOMIC DNA]</scope>
    <source>
        <strain evidence="1 2">RR4-56</strain>
    </source>
</reference>
<dbReference type="AlphaFoldDB" id="A0A7M3T6N4"/>
<dbReference type="PANTHER" id="PTHR37953">
    <property type="entry name" value="UPF0127 PROTEIN MJ1496"/>
    <property type="match status" value="1"/>
</dbReference>
<name>A0A7M3T6N4_9RHOB</name>
<protein>
    <submittedName>
        <fullName evidence="1">DUF192 domain-containing protein</fullName>
    </submittedName>
</protein>
<evidence type="ECO:0000313" key="2">
    <source>
        <dbReference type="Proteomes" id="UP000503336"/>
    </source>
</evidence>
<dbReference type="Gene3D" id="2.60.120.1140">
    <property type="entry name" value="Protein of unknown function DUF192"/>
    <property type="match status" value="1"/>
</dbReference>
<evidence type="ECO:0000313" key="1">
    <source>
        <dbReference type="EMBL" id="QIE57665.1"/>
    </source>
</evidence>
<dbReference type="InterPro" id="IPR038695">
    <property type="entry name" value="Saro_0823-like_sf"/>
</dbReference>
<keyword evidence="2" id="KW-1185">Reference proteome</keyword>
<dbReference type="EMBL" id="CP049056">
    <property type="protein sequence ID" value="QIE57665.1"/>
    <property type="molecule type" value="Genomic_DNA"/>
</dbReference>
<dbReference type="Proteomes" id="UP000503336">
    <property type="component" value="Chromosome"/>
</dbReference>
<dbReference type="KEGG" id="hdh:G5B40_20750"/>
<dbReference type="InterPro" id="IPR003795">
    <property type="entry name" value="DUF192"/>
</dbReference>
<accession>A0A7M3T6N4</accession>